<protein>
    <submittedName>
        <fullName evidence="1">Uncharacterized protein</fullName>
    </submittedName>
</protein>
<organism evidence="1 2">
    <name type="scientific">Paenibacillus aurantius</name>
    <dbReference type="NCBI Taxonomy" id="2918900"/>
    <lineage>
        <taxon>Bacteria</taxon>
        <taxon>Bacillati</taxon>
        <taxon>Bacillota</taxon>
        <taxon>Bacilli</taxon>
        <taxon>Bacillales</taxon>
        <taxon>Paenibacillaceae</taxon>
        <taxon>Paenibacillus</taxon>
    </lineage>
</organism>
<evidence type="ECO:0000313" key="1">
    <source>
        <dbReference type="EMBL" id="WNQ11405.1"/>
    </source>
</evidence>
<dbReference type="AlphaFoldDB" id="A0AA96LG06"/>
<keyword evidence="2" id="KW-1185">Reference proteome</keyword>
<proteinExistence type="predicted"/>
<sequence length="226" mass="24381">MSKLLDDAVRNNILWCGWVSRAHGAAHAYSGNLWRLESQGPPYYPDAITTNRLATMEEIRQLAEAPRPPGSLKDSYALLDLSVAGWKLLFEAQWIHHPATDAGSYPPTWRKAETPEETQAWIAESGLQGVLPPELTRHPDIALLWSRPSESATGFAGNRGAGVVGITNVFGGGGGHEELWSAIPRIAAVDFPGLPLVGYEQGASLAAALKSGWTALGPLRVWIKPS</sequence>
<name>A0AA96LG06_9BACL</name>
<dbReference type="EMBL" id="CP130318">
    <property type="protein sequence ID" value="WNQ11405.1"/>
    <property type="molecule type" value="Genomic_DNA"/>
</dbReference>
<evidence type="ECO:0000313" key="2">
    <source>
        <dbReference type="Proteomes" id="UP001305702"/>
    </source>
</evidence>
<reference evidence="1 2" key="1">
    <citation type="submission" date="2022-02" db="EMBL/GenBank/DDBJ databases">
        <title>Paenibacillus sp. MBLB1776 Whole Genome Shotgun Sequencing.</title>
        <authorList>
            <person name="Hwang C.Y."/>
            <person name="Cho E.-S."/>
            <person name="Seo M.-J."/>
        </authorList>
    </citation>
    <scope>NUCLEOTIDE SEQUENCE [LARGE SCALE GENOMIC DNA]</scope>
    <source>
        <strain evidence="1 2">MBLB1776</strain>
    </source>
</reference>
<dbReference type="RefSeq" id="WP_315605181.1">
    <property type="nucleotide sequence ID" value="NZ_CP130318.1"/>
</dbReference>
<gene>
    <name evidence="1" type="ORF">MJA45_28040</name>
</gene>
<dbReference type="KEGG" id="paun:MJA45_28040"/>
<dbReference type="Proteomes" id="UP001305702">
    <property type="component" value="Chromosome"/>
</dbReference>
<accession>A0AA96LG06</accession>